<dbReference type="Pfam" id="PF00356">
    <property type="entry name" value="LacI"/>
    <property type="match status" value="1"/>
</dbReference>
<dbReference type="Proteomes" id="UP001596047">
    <property type="component" value="Unassembled WGS sequence"/>
</dbReference>
<evidence type="ECO:0000256" key="2">
    <source>
        <dbReference type="ARBA" id="ARBA00023015"/>
    </source>
</evidence>
<keyword evidence="3 6" id="KW-0238">DNA-binding</keyword>
<dbReference type="CDD" id="cd01392">
    <property type="entry name" value="HTH_LacI"/>
    <property type="match status" value="1"/>
</dbReference>
<dbReference type="SUPFAM" id="SSF47413">
    <property type="entry name" value="lambda repressor-like DNA-binding domains"/>
    <property type="match status" value="1"/>
</dbReference>
<protein>
    <submittedName>
        <fullName evidence="6">LacI family DNA-binding transcriptional regulator</fullName>
    </submittedName>
</protein>
<accession>A0ABW0W4H1</accession>
<proteinExistence type="predicted"/>
<dbReference type="SMART" id="SM00354">
    <property type="entry name" value="HTH_LACI"/>
    <property type="match status" value="1"/>
</dbReference>
<evidence type="ECO:0000259" key="5">
    <source>
        <dbReference type="PROSITE" id="PS50932"/>
    </source>
</evidence>
<organism evidence="6 7">
    <name type="scientific">Paenibacillus solisilvae</name>
    <dbReference type="NCBI Taxonomy" id="2486751"/>
    <lineage>
        <taxon>Bacteria</taxon>
        <taxon>Bacillati</taxon>
        <taxon>Bacillota</taxon>
        <taxon>Bacilli</taxon>
        <taxon>Bacillales</taxon>
        <taxon>Paenibacillaceae</taxon>
        <taxon>Paenibacillus</taxon>
    </lineage>
</organism>
<evidence type="ECO:0000256" key="1">
    <source>
        <dbReference type="ARBA" id="ARBA00022491"/>
    </source>
</evidence>
<keyword evidence="7" id="KW-1185">Reference proteome</keyword>
<dbReference type="InterPro" id="IPR000843">
    <property type="entry name" value="HTH_LacI"/>
</dbReference>
<evidence type="ECO:0000256" key="3">
    <source>
        <dbReference type="ARBA" id="ARBA00023125"/>
    </source>
</evidence>
<dbReference type="GO" id="GO:0003677">
    <property type="term" value="F:DNA binding"/>
    <property type="evidence" value="ECO:0007669"/>
    <property type="project" value="UniProtKB-KW"/>
</dbReference>
<dbReference type="PANTHER" id="PTHR30146">
    <property type="entry name" value="LACI-RELATED TRANSCRIPTIONAL REPRESSOR"/>
    <property type="match status" value="1"/>
</dbReference>
<dbReference type="Gene3D" id="3.40.50.2300">
    <property type="match status" value="2"/>
</dbReference>
<evidence type="ECO:0000313" key="7">
    <source>
        <dbReference type="Proteomes" id="UP001596047"/>
    </source>
</evidence>
<dbReference type="InterPro" id="IPR046335">
    <property type="entry name" value="LacI/GalR-like_sensor"/>
</dbReference>
<dbReference type="PROSITE" id="PS50932">
    <property type="entry name" value="HTH_LACI_2"/>
    <property type="match status" value="1"/>
</dbReference>
<dbReference type="SUPFAM" id="SSF53822">
    <property type="entry name" value="Periplasmic binding protein-like I"/>
    <property type="match status" value="1"/>
</dbReference>
<reference evidence="7" key="1">
    <citation type="journal article" date="2019" name="Int. J. Syst. Evol. Microbiol.">
        <title>The Global Catalogue of Microorganisms (GCM) 10K type strain sequencing project: providing services to taxonomists for standard genome sequencing and annotation.</title>
        <authorList>
            <consortium name="The Broad Institute Genomics Platform"/>
            <consortium name="The Broad Institute Genome Sequencing Center for Infectious Disease"/>
            <person name="Wu L."/>
            <person name="Ma J."/>
        </authorList>
    </citation>
    <scope>NUCLEOTIDE SEQUENCE [LARGE SCALE GENOMIC DNA]</scope>
    <source>
        <strain evidence="7">CGMCC 1.3240</strain>
    </source>
</reference>
<gene>
    <name evidence="6" type="ORF">ACFPYJ_22880</name>
</gene>
<comment type="caution">
    <text evidence="6">The sequence shown here is derived from an EMBL/GenBank/DDBJ whole genome shotgun (WGS) entry which is preliminary data.</text>
</comment>
<dbReference type="EMBL" id="JBHSOW010000082">
    <property type="protein sequence ID" value="MFC5651914.1"/>
    <property type="molecule type" value="Genomic_DNA"/>
</dbReference>
<dbReference type="InterPro" id="IPR010982">
    <property type="entry name" value="Lambda_DNA-bd_dom_sf"/>
</dbReference>
<sequence>MKKVTMQQIADRVGVSKFAVSQALAGKHGVSEETREKIVQTASMLGYYSQRRVRLKPRQLPLQAVEQKGSGTKNTVIVLIPNVRYQNQESLYWGRIIDGVTMSLEEQGIGVMMVTEHNTDNFLSIINPQGILGLVGIGLISSRVLLDVRQAEIPFVLVDHEEELVPSDTVFMNNYDCMRRATAHLAALGHTAIRFVGNPRYSRSFYDRWMGFRSVLEEQGIPVPQDSDKLLAIDIVNEYKSVTDTVRQIHASGKLPTAFACANDFLAFCVMNTLRELGVSIPEQISVTGFDNSEEGMQYVPSLSSVDVPKQAMGKRAVEMLLRRINHPNRPIEKTLLYGEFIVRNSIVVNSKPVGELL</sequence>
<keyword evidence="4" id="KW-0804">Transcription</keyword>
<keyword evidence="2" id="KW-0805">Transcription regulation</keyword>
<dbReference type="Gene3D" id="1.10.260.40">
    <property type="entry name" value="lambda repressor-like DNA-binding domains"/>
    <property type="match status" value="1"/>
</dbReference>
<evidence type="ECO:0000313" key="6">
    <source>
        <dbReference type="EMBL" id="MFC5651914.1"/>
    </source>
</evidence>
<keyword evidence="1" id="KW-0678">Repressor</keyword>
<dbReference type="PANTHER" id="PTHR30146:SF148">
    <property type="entry name" value="HTH-TYPE TRANSCRIPTIONAL REPRESSOR PURR-RELATED"/>
    <property type="match status" value="1"/>
</dbReference>
<dbReference type="InterPro" id="IPR028082">
    <property type="entry name" value="Peripla_BP_I"/>
</dbReference>
<dbReference type="Pfam" id="PF13377">
    <property type="entry name" value="Peripla_BP_3"/>
    <property type="match status" value="1"/>
</dbReference>
<name>A0ABW0W4H1_9BACL</name>
<dbReference type="RefSeq" id="WP_379190548.1">
    <property type="nucleotide sequence ID" value="NZ_JBHSOW010000082.1"/>
</dbReference>
<feature type="domain" description="HTH lacI-type" evidence="5">
    <location>
        <begin position="4"/>
        <end position="47"/>
    </location>
</feature>
<evidence type="ECO:0000256" key="4">
    <source>
        <dbReference type="ARBA" id="ARBA00023163"/>
    </source>
</evidence>